<dbReference type="EMBL" id="FLUV01000340">
    <property type="protein sequence ID" value="SBW18852.1"/>
    <property type="molecule type" value="Genomic_DNA"/>
</dbReference>
<proteinExistence type="predicted"/>
<dbReference type="AlphaFoldDB" id="A0A1C3NUE9"/>
<evidence type="ECO:0000313" key="1">
    <source>
        <dbReference type="EMBL" id="SBW18852.1"/>
    </source>
</evidence>
<name>A0A1C3NUE9_9ACTN</name>
<dbReference type="Proteomes" id="UP000199013">
    <property type="component" value="Unassembled WGS sequence"/>
</dbReference>
<gene>
    <name evidence="1" type="ORF">FDG2_0854</name>
</gene>
<reference evidence="2" key="1">
    <citation type="submission" date="2016-02" db="EMBL/GenBank/DDBJ databases">
        <authorList>
            <person name="Wibberg D."/>
        </authorList>
    </citation>
    <scope>NUCLEOTIDE SEQUENCE [LARGE SCALE GENOMIC DNA]</scope>
</reference>
<accession>A0A1C3NUE9</accession>
<keyword evidence="2" id="KW-1185">Reference proteome</keyword>
<evidence type="ECO:0000313" key="2">
    <source>
        <dbReference type="Proteomes" id="UP000199013"/>
    </source>
</evidence>
<protein>
    <submittedName>
        <fullName evidence="1">Uncharacterized protein</fullName>
    </submittedName>
</protein>
<sequence length="94" mass="9048">MDDGGSVVIVGVAPDKRVGVTGAAVGLEAVIGCTVRTAVGVAAGVAAGMTPPNEVVSAVETAAGDMASDDVAGWRSWFMDPVSATGGSVSAAGW</sequence>
<organism evidence="1 2">
    <name type="scientific">Candidatus Protofrankia californiensis</name>
    <dbReference type="NCBI Taxonomy" id="1839754"/>
    <lineage>
        <taxon>Bacteria</taxon>
        <taxon>Bacillati</taxon>
        <taxon>Actinomycetota</taxon>
        <taxon>Actinomycetes</taxon>
        <taxon>Frankiales</taxon>
        <taxon>Frankiaceae</taxon>
        <taxon>Protofrankia</taxon>
    </lineage>
</organism>